<dbReference type="CDD" id="cd00112">
    <property type="entry name" value="LDLa"/>
    <property type="match status" value="1"/>
</dbReference>
<evidence type="ECO:0000313" key="6">
    <source>
        <dbReference type="EMBL" id="CAL4071074.1"/>
    </source>
</evidence>
<evidence type="ECO:0000256" key="4">
    <source>
        <dbReference type="ARBA" id="ARBA00023180"/>
    </source>
</evidence>
<accession>A0AAV2Q7Q0</accession>
<keyword evidence="1" id="KW-0732">Signal</keyword>
<dbReference type="PROSITE" id="PS01209">
    <property type="entry name" value="LDLRA_1"/>
    <property type="match status" value="1"/>
</dbReference>
<dbReference type="AlphaFoldDB" id="A0AAV2Q7Q0"/>
<dbReference type="PROSITE" id="PS50068">
    <property type="entry name" value="LDLRA_2"/>
    <property type="match status" value="1"/>
</dbReference>
<organism evidence="6 7">
    <name type="scientific">Meganyctiphanes norvegica</name>
    <name type="common">Northern krill</name>
    <name type="synonym">Thysanopoda norvegica</name>
    <dbReference type="NCBI Taxonomy" id="48144"/>
    <lineage>
        <taxon>Eukaryota</taxon>
        <taxon>Metazoa</taxon>
        <taxon>Ecdysozoa</taxon>
        <taxon>Arthropoda</taxon>
        <taxon>Crustacea</taxon>
        <taxon>Multicrustacea</taxon>
        <taxon>Malacostraca</taxon>
        <taxon>Eumalacostraca</taxon>
        <taxon>Eucarida</taxon>
        <taxon>Euphausiacea</taxon>
        <taxon>Euphausiidae</taxon>
        <taxon>Meganyctiphanes</taxon>
    </lineage>
</organism>
<dbReference type="Proteomes" id="UP001497623">
    <property type="component" value="Unassembled WGS sequence"/>
</dbReference>
<keyword evidence="3 5" id="KW-1015">Disulfide bond</keyword>
<feature type="disulfide bond" evidence="5">
    <location>
        <begin position="40"/>
        <end position="52"/>
    </location>
</feature>
<dbReference type="InterPro" id="IPR023415">
    <property type="entry name" value="LDLR_class-A_CS"/>
</dbReference>
<evidence type="ECO:0000313" key="7">
    <source>
        <dbReference type="Proteomes" id="UP001497623"/>
    </source>
</evidence>
<keyword evidence="4" id="KW-0325">Glycoprotein</keyword>
<feature type="disulfide bond" evidence="5">
    <location>
        <begin position="59"/>
        <end position="74"/>
    </location>
</feature>
<reference evidence="6 7" key="1">
    <citation type="submission" date="2024-05" db="EMBL/GenBank/DDBJ databases">
        <authorList>
            <person name="Wallberg A."/>
        </authorList>
    </citation>
    <scope>NUCLEOTIDE SEQUENCE [LARGE SCALE GENOMIC DNA]</scope>
</reference>
<comment type="caution">
    <text evidence="6">The sequence shown here is derived from an EMBL/GenBank/DDBJ whole genome shotgun (WGS) entry which is preliminary data.</text>
</comment>
<dbReference type="InterPro" id="IPR002172">
    <property type="entry name" value="LDrepeatLR_classA_rpt"/>
</dbReference>
<dbReference type="SMART" id="SM00192">
    <property type="entry name" value="LDLa"/>
    <property type="match status" value="1"/>
</dbReference>
<sequence>MALLAKTMYDLPIGRKNWTLYEEYCGQDPGEDRLLLLTRCGSGSYSCDDGTCVPIHERCDLKVDCSDKSDERGCSVVKVQTDYRTDIPPPGALRGSVDPLPPLPITLHIVIDKIDVFTSSM</sequence>
<feature type="non-terminal residue" evidence="6">
    <location>
        <position position="121"/>
    </location>
</feature>
<evidence type="ECO:0000256" key="1">
    <source>
        <dbReference type="ARBA" id="ARBA00022729"/>
    </source>
</evidence>
<dbReference type="EMBL" id="CAXKWB010003926">
    <property type="protein sequence ID" value="CAL4071074.1"/>
    <property type="molecule type" value="Genomic_DNA"/>
</dbReference>
<keyword evidence="7" id="KW-1185">Reference proteome</keyword>
<evidence type="ECO:0000256" key="2">
    <source>
        <dbReference type="ARBA" id="ARBA00022737"/>
    </source>
</evidence>
<dbReference type="Gene3D" id="4.10.400.10">
    <property type="entry name" value="Low-density Lipoprotein Receptor"/>
    <property type="match status" value="1"/>
</dbReference>
<dbReference type="Pfam" id="PF00057">
    <property type="entry name" value="Ldl_recept_a"/>
    <property type="match status" value="1"/>
</dbReference>
<dbReference type="InterPro" id="IPR036055">
    <property type="entry name" value="LDL_receptor-like_sf"/>
</dbReference>
<keyword evidence="2" id="KW-0677">Repeat</keyword>
<evidence type="ECO:0000256" key="3">
    <source>
        <dbReference type="ARBA" id="ARBA00023157"/>
    </source>
</evidence>
<evidence type="ECO:0000256" key="5">
    <source>
        <dbReference type="PROSITE-ProRule" id="PRU00124"/>
    </source>
</evidence>
<protein>
    <submittedName>
        <fullName evidence="6">Uncharacterized protein</fullName>
    </submittedName>
</protein>
<dbReference type="FunFam" id="4.10.400.10:FF:000034">
    <property type="entry name" value="Low-density lipoprotein receptor-related protein 2"/>
    <property type="match status" value="1"/>
</dbReference>
<name>A0AAV2Q7Q0_MEGNR</name>
<dbReference type="SUPFAM" id="SSF57424">
    <property type="entry name" value="LDL receptor-like module"/>
    <property type="match status" value="1"/>
</dbReference>
<feature type="disulfide bond" evidence="5">
    <location>
        <begin position="47"/>
        <end position="65"/>
    </location>
</feature>
<proteinExistence type="predicted"/>
<gene>
    <name evidence="6" type="ORF">MNOR_LOCUS8426</name>
</gene>